<dbReference type="Pfam" id="PF01370">
    <property type="entry name" value="Epimerase"/>
    <property type="match status" value="1"/>
</dbReference>
<evidence type="ECO:0000313" key="2">
    <source>
        <dbReference type="EMBL" id="SDT18199.1"/>
    </source>
</evidence>
<organism evidence="2 3">
    <name type="scientific">Microlunatus soli</name>
    <dbReference type="NCBI Taxonomy" id="630515"/>
    <lineage>
        <taxon>Bacteria</taxon>
        <taxon>Bacillati</taxon>
        <taxon>Actinomycetota</taxon>
        <taxon>Actinomycetes</taxon>
        <taxon>Propionibacteriales</taxon>
        <taxon>Propionibacteriaceae</taxon>
        <taxon>Microlunatus</taxon>
    </lineage>
</organism>
<name>A0A1H1YAB2_9ACTN</name>
<dbReference type="InterPro" id="IPR050177">
    <property type="entry name" value="Lipid_A_modif_metabolic_enz"/>
</dbReference>
<evidence type="ECO:0000313" key="3">
    <source>
        <dbReference type="Proteomes" id="UP000199103"/>
    </source>
</evidence>
<dbReference type="Proteomes" id="UP000199103">
    <property type="component" value="Chromosome I"/>
</dbReference>
<dbReference type="RefSeq" id="WP_091527576.1">
    <property type="nucleotide sequence ID" value="NZ_LT629772.1"/>
</dbReference>
<evidence type="ECO:0000259" key="1">
    <source>
        <dbReference type="Pfam" id="PF01370"/>
    </source>
</evidence>
<dbReference type="SUPFAM" id="SSF51735">
    <property type="entry name" value="NAD(P)-binding Rossmann-fold domains"/>
    <property type="match status" value="1"/>
</dbReference>
<dbReference type="InterPro" id="IPR001509">
    <property type="entry name" value="Epimerase_deHydtase"/>
</dbReference>
<dbReference type="OrthoDB" id="9795501at2"/>
<protein>
    <submittedName>
        <fullName evidence="2">NAD dependent epimerase/dehydratase family protein</fullName>
    </submittedName>
</protein>
<dbReference type="STRING" id="630515.SAMN04489812_4468"/>
<dbReference type="AlphaFoldDB" id="A0A1H1YAB2"/>
<sequence>MRVVVTGADGFLGRTVVDHLNEAGEDVLGIDLDVDLRDAERVRAVIADHEPSAVVHLGGISGPMVAADDAPLVTAVNATGTVHLLDACERLEPRPYVVVASSVAAVEQIGSRRPTTVYAATKRFGEDLVEVYRSRGMPAVAVRIGSLYGPGRRTDHIITGIADDLLANGRVRLGRDAREPLVHVQDAARFLAELVHRRALGDHPYHLVQAEVDHREIARLVATAIGIPLQIEQTDGPQPSWSEELDNRSLLAETALDFSVPIATGIVDLTQQVYPTERRGSQ</sequence>
<gene>
    <name evidence="2" type="ORF">SAMN04489812_4468</name>
</gene>
<dbReference type="InterPro" id="IPR036291">
    <property type="entry name" value="NAD(P)-bd_dom_sf"/>
</dbReference>
<feature type="domain" description="NAD-dependent epimerase/dehydratase" evidence="1">
    <location>
        <begin position="3"/>
        <end position="204"/>
    </location>
</feature>
<dbReference type="EMBL" id="LT629772">
    <property type="protein sequence ID" value="SDT18199.1"/>
    <property type="molecule type" value="Genomic_DNA"/>
</dbReference>
<accession>A0A1H1YAB2</accession>
<dbReference type="CDD" id="cd08946">
    <property type="entry name" value="SDR_e"/>
    <property type="match status" value="1"/>
</dbReference>
<proteinExistence type="predicted"/>
<dbReference type="PANTHER" id="PTHR43245">
    <property type="entry name" value="BIFUNCTIONAL POLYMYXIN RESISTANCE PROTEIN ARNA"/>
    <property type="match status" value="1"/>
</dbReference>
<keyword evidence="3" id="KW-1185">Reference proteome</keyword>
<dbReference type="Gene3D" id="3.40.50.720">
    <property type="entry name" value="NAD(P)-binding Rossmann-like Domain"/>
    <property type="match status" value="1"/>
</dbReference>
<reference evidence="2 3" key="1">
    <citation type="submission" date="2016-10" db="EMBL/GenBank/DDBJ databases">
        <authorList>
            <person name="de Groot N.N."/>
        </authorList>
    </citation>
    <scope>NUCLEOTIDE SEQUENCE [LARGE SCALE GENOMIC DNA]</scope>
    <source>
        <strain evidence="2 3">DSM 21800</strain>
    </source>
</reference>